<organism evidence="3 4">
    <name type="scientific">Candidatus Roizmanbacteria bacterium RIFOXYA1_FULL_41_12</name>
    <dbReference type="NCBI Taxonomy" id="1802082"/>
    <lineage>
        <taxon>Bacteria</taxon>
        <taxon>Candidatus Roizmaniibacteriota</taxon>
    </lineage>
</organism>
<evidence type="ECO:0000313" key="3">
    <source>
        <dbReference type="EMBL" id="OGK66327.1"/>
    </source>
</evidence>
<evidence type="ECO:0000256" key="1">
    <source>
        <dbReference type="SAM" id="Coils"/>
    </source>
</evidence>
<feature type="coiled-coil region" evidence="1">
    <location>
        <begin position="92"/>
        <end position="119"/>
    </location>
</feature>
<evidence type="ECO:0000313" key="4">
    <source>
        <dbReference type="Proteomes" id="UP000178450"/>
    </source>
</evidence>
<reference evidence="3 4" key="1">
    <citation type="journal article" date="2016" name="Nat. Commun.">
        <title>Thousands of microbial genomes shed light on interconnected biogeochemical processes in an aquifer system.</title>
        <authorList>
            <person name="Anantharaman K."/>
            <person name="Brown C.T."/>
            <person name="Hug L.A."/>
            <person name="Sharon I."/>
            <person name="Castelle C.J."/>
            <person name="Probst A.J."/>
            <person name="Thomas B.C."/>
            <person name="Singh A."/>
            <person name="Wilkins M.J."/>
            <person name="Karaoz U."/>
            <person name="Brodie E.L."/>
            <person name="Williams K.H."/>
            <person name="Hubbard S.S."/>
            <person name="Banfield J.F."/>
        </authorList>
    </citation>
    <scope>NUCLEOTIDE SEQUENCE [LARGE SCALE GENOMIC DNA]</scope>
</reference>
<name>A0A1F7KEP5_9BACT</name>
<dbReference type="InterPro" id="IPR043719">
    <property type="entry name" value="DUF5660"/>
</dbReference>
<dbReference type="Proteomes" id="UP000178450">
    <property type="component" value="Unassembled WGS sequence"/>
</dbReference>
<sequence>MKTSQKAGKSSILKEVKDSFESIGSDIMQDTRDSAKSMFGDLNSQLFGGHDNAFNHESFQSGFTQEKKEPKRIRRTEIVFNYLEKQEQSRLNSEISNLMKEVKKEIEMLKLQDKALINDVSKLVVTDLPKDAGIYHLRFLEFIVKLLRSLRQKISEGRLWLQTTFDKKKQKKFRQMAKSKGTKFSLSKELTQANIPG</sequence>
<keyword evidence="1" id="KW-0175">Coiled coil</keyword>
<comment type="caution">
    <text evidence="3">The sequence shown here is derived from an EMBL/GenBank/DDBJ whole genome shotgun (WGS) entry which is preliminary data.</text>
</comment>
<accession>A0A1F7KEP5</accession>
<proteinExistence type="predicted"/>
<gene>
    <name evidence="3" type="ORF">A2209_02155</name>
</gene>
<protein>
    <recommendedName>
        <fullName evidence="2">DUF5660 domain-containing protein</fullName>
    </recommendedName>
</protein>
<feature type="domain" description="DUF5660" evidence="2">
    <location>
        <begin position="93"/>
        <end position="194"/>
    </location>
</feature>
<dbReference type="Pfam" id="PF18904">
    <property type="entry name" value="DUF5660"/>
    <property type="match status" value="1"/>
</dbReference>
<evidence type="ECO:0000259" key="2">
    <source>
        <dbReference type="Pfam" id="PF18904"/>
    </source>
</evidence>
<dbReference type="EMBL" id="MGBG01000008">
    <property type="protein sequence ID" value="OGK66327.1"/>
    <property type="molecule type" value="Genomic_DNA"/>
</dbReference>
<dbReference type="AlphaFoldDB" id="A0A1F7KEP5"/>